<reference evidence="2 3" key="1">
    <citation type="journal article" date="2015" name="Genome Announc.">
        <title>Expanding the biotechnology potential of lactobacilli through comparative genomics of 213 strains and associated genera.</title>
        <authorList>
            <person name="Sun Z."/>
            <person name="Harris H.M."/>
            <person name="McCann A."/>
            <person name="Guo C."/>
            <person name="Argimon S."/>
            <person name="Zhang W."/>
            <person name="Yang X."/>
            <person name="Jeffery I.B."/>
            <person name="Cooney J.C."/>
            <person name="Kagawa T.F."/>
            <person name="Liu W."/>
            <person name="Song Y."/>
            <person name="Salvetti E."/>
            <person name="Wrobel A."/>
            <person name="Rasinkangas P."/>
            <person name="Parkhill J."/>
            <person name="Rea M.C."/>
            <person name="O'Sullivan O."/>
            <person name="Ritari J."/>
            <person name="Douillard F.P."/>
            <person name="Paul Ross R."/>
            <person name="Yang R."/>
            <person name="Briner A.E."/>
            <person name="Felis G.E."/>
            <person name="de Vos W.M."/>
            <person name="Barrangou R."/>
            <person name="Klaenhammer T.R."/>
            <person name="Caufield P.W."/>
            <person name="Cui Y."/>
            <person name="Zhang H."/>
            <person name="O'Toole P.W."/>
        </authorList>
    </citation>
    <scope>NUCLEOTIDE SEQUENCE [LARGE SCALE GENOMIC DNA]</scope>
    <source>
        <strain evidence="2 3">DSM 10532</strain>
    </source>
</reference>
<evidence type="ECO:0000256" key="1">
    <source>
        <dbReference type="SAM" id="Phobius"/>
    </source>
</evidence>
<comment type="caution">
    <text evidence="2">The sequence shown here is derived from an EMBL/GenBank/DDBJ whole genome shotgun (WGS) entry which is preliminary data.</text>
</comment>
<dbReference type="STRING" id="1423748.FC37_GL001892"/>
<evidence type="ECO:0000313" key="3">
    <source>
        <dbReference type="Proteomes" id="UP000051311"/>
    </source>
</evidence>
<dbReference type="PATRIC" id="fig|1423748.3.peg.1965"/>
<feature type="transmembrane region" description="Helical" evidence="1">
    <location>
        <begin position="52"/>
        <end position="70"/>
    </location>
</feature>
<accession>A0A0R1NVG6</accession>
<proteinExistence type="predicted"/>
<organism evidence="2 3">
    <name type="scientific">Lactobacillus gallinarum DSM 10532 = JCM 2011</name>
    <dbReference type="NCBI Taxonomy" id="1423748"/>
    <lineage>
        <taxon>Bacteria</taxon>
        <taxon>Bacillati</taxon>
        <taxon>Bacillota</taxon>
        <taxon>Bacilli</taxon>
        <taxon>Lactobacillales</taxon>
        <taxon>Lactobacillaceae</taxon>
        <taxon>Lactobacillus</taxon>
    </lineage>
</organism>
<keyword evidence="1" id="KW-1133">Transmembrane helix</keyword>
<name>A0A0R1NVG6_9LACO</name>
<protein>
    <submittedName>
        <fullName evidence="2">Uncharacterized protein</fullName>
    </submittedName>
</protein>
<dbReference type="Proteomes" id="UP000051311">
    <property type="component" value="Unassembled WGS sequence"/>
</dbReference>
<evidence type="ECO:0000313" key="2">
    <source>
        <dbReference type="EMBL" id="KRL20651.1"/>
    </source>
</evidence>
<dbReference type="AlphaFoldDB" id="A0A0R1NVG6"/>
<keyword evidence="1" id="KW-0472">Membrane</keyword>
<dbReference type="EMBL" id="AZEL01000056">
    <property type="protein sequence ID" value="KRL20651.1"/>
    <property type="molecule type" value="Genomic_DNA"/>
</dbReference>
<gene>
    <name evidence="2" type="ORF">FC37_GL001892</name>
</gene>
<sequence length="183" mass="21527">MILELFILLNCLTLKVSYYNLKERDHIIISNSLSIISKHHQGVPYLKMKTKIISIILLILIVPPILFCVLNSSYELYVNHQENIAYSKMQQAVDKHGYNAISLEPVKARIKFFHIYEYKSSFSNQKTLNKNRQLFNKVGYKIGKHDDLETPYKYSISALKSNEKWTVYIKEEPFGKEKSYRED</sequence>
<keyword evidence="1" id="KW-0812">Transmembrane</keyword>
<dbReference type="eggNOG" id="ENOG5030BAW">
    <property type="taxonomic scope" value="Bacteria"/>
</dbReference>